<name>A0A9D2D564_9FIRM</name>
<dbReference type="GO" id="GO:0006270">
    <property type="term" value="P:DNA replication initiation"/>
    <property type="evidence" value="ECO:0007669"/>
    <property type="project" value="InterPro"/>
</dbReference>
<comment type="caution">
    <text evidence="3">The sequence shown here is derived from an EMBL/GenBank/DDBJ whole genome shotgun (WGS) entry which is preliminary data.</text>
</comment>
<feature type="domain" description="Initiator Rep protein WH1" evidence="2">
    <location>
        <begin position="22"/>
        <end position="163"/>
    </location>
</feature>
<dbReference type="InterPro" id="IPR000525">
    <property type="entry name" value="Initiator_Rep_WH1"/>
</dbReference>
<reference evidence="3" key="1">
    <citation type="journal article" date="2021" name="PeerJ">
        <title>Extensive microbial diversity within the chicken gut microbiome revealed by metagenomics and culture.</title>
        <authorList>
            <person name="Gilroy R."/>
            <person name="Ravi A."/>
            <person name="Getino M."/>
            <person name="Pursley I."/>
            <person name="Horton D.L."/>
            <person name="Alikhan N.F."/>
            <person name="Baker D."/>
            <person name="Gharbi K."/>
            <person name="Hall N."/>
            <person name="Watson M."/>
            <person name="Adriaenssens E.M."/>
            <person name="Foster-Nyarko E."/>
            <person name="Jarju S."/>
            <person name="Secka A."/>
            <person name="Antonio M."/>
            <person name="Oren A."/>
            <person name="Chaudhuri R.R."/>
            <person name="La Ragione R."/>
            <person name="Hildebrand F."/>
            <person name="Pallen M.J."/>
        </authorList>
    </citation>
    <scope>NUCLEOTIDE SEQUENCE</scope>
    <source>
        <strain evidence="3">CHK192-9172</strain>
    </source>
</reference>
<dbReference type="SUPFAM" id="SSF46785">
    <property type="entry name" value="Winged helix' DNA-binding domain"/>
    <property type="match status" value="2"/>
</dbReference>
<reference evidence="3" key="2">
    <citation type="submission" date="2021-04" db="EMBL/GenBank/DDBJ databases">
        <authorList>
            <person name="Gilroy R."/>
        </authorList>
    </citation>
    <scope>NUCLEOTIDE SEQUENCE</scope>
    <source>
        <strain evidence="3">CHK192-9172</strain>
    </source>
</reference>
<dbReference type="GO" id="GO:0003887">
    <property type="term" value="F:DNA-directed DNA polymerase activity"/>
    <property type="evidence" value="ECO:0007669"/>
    <property type="project" value="InterPro"/>
</dbReference>
<gene>
    <name evidence="3" type="ORF">IAA08_12820</name>
</gene>
<dbReference type="InterPro" id="IPR036388">
    <property type="entry name" value="WH-like_DNA-bd_sf"/>
</dbReference>
<evidence type="ECO:0000313" key="3">
    <source>
        <dbReference type="EMBL" id="HIZ08806.1"/>
    </source>
</evidence>
<dbReference type="Pfam" id="PF01051">
    <property type="entry name" value="Rep3_N"/>
    <property type="match status" value="1"/>
</dbReference>
<accession>A0A9D2D564</accession>
<proteinExistence type="inferred from homology"/>
<dbReference type="InterPro" id="IPR036390">
    <property type="entry name" value="WH_DNA-bd_sf"/>
</dbReference>
<dbReference type="Gene3D" id="1.10.10.10">
    <property type="entry name" value="Winged helix-like DNA-binding domain superfamily/Winged helix DNA-binding domain"/>
    <property type="match status" value="2"/>
</dbReference>
<dbReference type="Pfam" id="PF21205">
    <property type="entry name" value="Rep3_C"/>
    <property type="match status" value="1"/>
</dbReference>
<evidence type="ECO:0000313" key="4">
    <source>
        <dbReference type="Proteomes" id="UP000824024"/>
    </source>
</evidence>
<protein>
    <submittedName>
        <fullName evidence="3">Replication initiation protein</fullName>
    </submittedName>
</protein>
<dbReference type="EMBL" id="DXCH01000340">
    <property type="protein sequence ID" value="HIZ08806.1"/>
    <property type="molecule type" value="Genomic_DNA"/>
</dbReference>
<evidence type="ECO:0000256" key="1">
    <source>
        <dbReference type="ARBA" id="ARBA00038283"/>
    </source>
</evidence>
<sequence>MKKAKEEEIKTQELDCFRNETITRSNSLITAKYKSSLLENKLMVLALKRSKKDKLNRPSVEISAEEIRKLSGNTGGSFYGQLKLAAKSMANRTIFIEDTEKKQFKVINLIHVAEYKNGMFSIRFTPEANEYLDDLRDNFTTMKLTTLFVFSSNYAYRLYEILKMHEYKIGKDNTPIVINYSLAELKLEMNCINTEEKAIQRELQKEAPDYDRIVNDIAKEKHLENYSDFRKNDLDVAKKQINELSDLYMEYKPVRSGRGGKVVAIDIYLQRNTNNKMYALAEEGEEIFKEEVPEPANMTELILDVIDYITDVKISSKEASILLKDADYQIDTVKKAYDLSRSQPEIKNFMGWMRQCIRDDYQPSIEVMNGSQEAARQVKELQKDIEANKTSLSEKVWEKTKQKDNYPQFLQYLDSQGISEDIIDTIYSPEECLNLYVDWVKNN</sequence>
<evidence type="ECO:0000259" key="2">
    <source>
        <dbReference type="Pfam" id="PF01051"/>
    </source>
</evidence>
<comment type="similarity">
    <text evidence="1">Belongs to the initiator RepB protein family.</text>
</comment>
<organism evidence="3 4">
    <name type="scientific">Candidatus Eubacterium avistercoris</name>
    <dbReference type="NCBI Taxonomy" id="2838567"/>
    <lineage>
        <taxon>Bacteria</taxon>
        <taxon>Bacillati</taxon>
        <taxon>Bacillota</taxon>
        <taxon>Clostridia</taxon>
        <taxon>Eubacteriales</taxon>
        <taxon>Eubacteriaceae</taxon>
        <taxon>Eubacterium</taxon>
    </lineage>
</organism>
<dbReference type="Proteomes" id="UP000824024">
    <property type="component" value="Unassembled WGS sequence"/>
</dbReference>
<dbReference type="AlphaFoldDB" id="A0A9D2D564"/>